<dbReference type="RefSeq" id="WP_076531403.1">
    <property type="nucleotide sequence ID" value="NZ_BMEH01000004.1"/>
</dbReference>
<evidence type="ECO:0000313" key="2">
    <source>
        <dbReference type="EMBL" id="SIT02428.1"/>
    </source>
</evidence>
<dbReference type="EMBL" id="FTOT01000004">
    <property type="protein sequence ID" value="SIT02428.1"/>
    <property type="molecule type" value="Genomic_DNA"/>
</dbReference>
<keyword evidence="3" id="KW-1185">Reference proteome</keyword>
<dbReference type="OrthoDB" id="8244198at2"/>
<reference evidence="2 3" key="1">
    <citation type="submission" date="2017-01" db="EMBL/GenBank/DDBJ databases">
        <authorList>
            <person name="Mah S.A."/>
            <person name="Swanson W.J."/>
            <person name="Moy G.W."/>
            <person name="Vacquier V.D."/>
        </authorList>
    </citation>
    <scope>NUCLEOTIDE SEQUENCE [LARGE SCALE GENOMIC DNA]</scope>
    <source>
        <strain evidence="2 3">DSM 26375</strain>
    </source>
</reference>
<evidence type="ECO:0000313" key="3">
    <source>
        <dbReference type="Proteomes" id="UP000186141"/>
    </source>
</evidence>
<organism evidence="2 3">
    <name type="scientific">Gemmobacter megaterium</name>
    <dbReference type="NCBI Taxonomy" id="1086013"/>
    <lineage>
        <taxon>Bacteria</taxon>
        <taxon>Pseudomonadati</taxon>
        <taxon>Pseudomonadota</taxon>
        <taxon>Alphaproteobacteria</taxon>
        <taxon>Rhodobacterales</taxon>
        <taxon>Paracoccaceae</taxon>
        <taxon>Gemmobacter</taxon>
    </lineage>
</organism>
<feature type="domain" description="YjiS-like" evidence="1">
    <location>
        <begin position="26"/>
        <end position="61"/>
    </location>
</feature>
<dbReference type="Pfam" id="PF06568">
    <property type="entry name" value="YjiS-like"/>
    <property type="match status" value="1"/>
</dbReference>
<dbReference type="InterPro" id="IPR009506">
    <property type="entry name" value="YjiS-like"/>
</dbReference>
<proteinExistence type="predicted"/>
<gene>
    <name evidence="2" type="ORF">SAMN05421774_104171</name>
</gene>
<dbReference type="STRING" id="1086013.SAMN05421774_104171"/>
<dbReference type="AlphaFoldDB" id="A0A1N7NVV9"/>
<protein>
    <recommendedName>
        <fullName evidence="1">YjiS-like domain-containing protein</fullName>
    </recommendedName>
</protein>
<dbReference type="Proteomes" id="UP000186141">
    <property type="component" value="Unassembled WGS sequence"/>
</dbReference>
<accession>A0A1N7NVV9</accession>
<sequence>MAYAPTTTHHVKAASGLSLKGLVASIREAMERHHVYKQTLSELQGLSGRELADLGISRSMITRVALEAAYGKAVK</sequence>
<evidence type="ECO:0000259" key="1">
    <source>
        <dbReference type="Pfam" id="PF06568"/>
    </source>
</evidence>
<name>A0A1N7NVV9_9RHOB</name>